<protein>
    <recommendedName>
        <fullName evidence="3">Chromo domain-containing protein</fullName>
    </recommendedName>
</protein>
<dbReference type="EMBL" id="JH795867">
    <property type="protein sequence ID" value="EJU00301.1"/>
    <property type="molecule type" value="Genomic_DNA"/>
</dbReference>
<accession>M5FSC3</accession>
<evidence type="ECO:0000313" key="1">
    <source>
        <dbReference type="EMBL" id="EJU00301.1"/>
    </source>
</evidence>
<gene>
    <name evidence="1" type="ORF">DACRYDRAFT_54482</name>
</gene>
<dbReference type="Proteomes" id="UP000030653">
    <property type="component" value="Unassembled WGS sequence"/>
</dbReference>
<feature type="non-terminal residue" evidence="1">
    <location>
        <position position="1"/>
    </location>
</feature>
<reference evidence="1 2" key="1">
    <citation type="journal article" date="2012" name="Science">
        <title>The Paleozoic origin of enzymatic lignin decomposition reconstructed from 31 fungal genomes.</title>
        <authorList>
            <person name="Floudas D."/>
            <person name="Binder M."/>
            <person name="Riley R."/>
            <person name="Barry K."/>
            <person name="Blanchette R.A."/>
            <person name="Henrissat B."/>
            <person name="Martinez A.T."/>
            <person name="Otillar R."/>
            <person name="Spatafora J.W."/>
            <person name="Yadav J.S."/>
            <person name="Aerts A."/>
            <person name="Benoit I."/>
            <person name="Boyd A."/>
            <person name="Carlson A."/>
            <person name="Copeland A."/>
            <person name="Coutinho P.M."/>
            <person name="de Vries R.P."/>
            <person name="Ferreira P."/>
            <person name="Findley K."/>
            <person name="Foster B."/>
            <person name="Gaskell J."/>
            <person name="Glotzer D."/>
            <person name="Gorecki P."/>
            <person name="Heitman J."/>
            <person name="Hesse C."/>
            <person name="Hori C."/>
            <person name="Igarashi K."/>
            <person name="Jurgens J.A."/>
            <person name="Kallen N."/>
            <person name="Kersten P."/>
            <person name="Kohler A."/>
            <person name="Kuees U."/>
            <person name="Kumar T.K.A."/>
            <person name="Kuo A."/>
            <person name="LaButti K."/>
            <person name="Larrondo L.F."/>
            <person name="Lindquist E."/>
            <person name="Ling A."/>
            <person name="Lombard V."/>
            <person name="Lucas S."/>
            <person name="Lundell T."/>
            <person name="Martin R."/>
            <person name="McLaughlin D.J."/>
            <person name="Morgenstern I."/>
            <person name="Morin E."/>
            <person name="Murat C."/>
            <person name="Nagy L.G."/>
            <person name="Nolan M."/>
            <person name="Ohm R.A."/>
            <person name="Patyshakuliyeva A."/>
            <person name="Rokas A."/>
            <person name="Ruiz-Duenas F.J."/>
            <person name="Sabat G."/>
            <person name="Salamov A."/>
            <person name="Samejima M."/>
            <person name="Schmutz J."/>
            <person name="Slot J.C."/>
            <person name="St John F."/>
            <person name="Stenlid J."/>
            <person name="Sun H."/>
            <person name="Sun S."/>
            <person name="Syed K."/>
            <person name="Tsang A."/>
            <person name="Wiebenga A."/>
            <person name="Young D."/>
            <person name="Pisabarro A."/>
            <person name="Eastwood D.C."/>
            <person name="Martin F."/>
            <person name="Cullen D."/>
            <person name="Grigoriev I.V."/>
            <person name="Hibbett D.S."/>
        </authorList>
    </citation>
    <scope>NUCLEOTIDE SEQUENCE [LARGE SCALE GENOMIC DNA]</scope>
    <source>
        <strain evidence="1 2">DJM-731 SS1</strain>
    </source>
</reference>
<organism evidence="1 2">
    <name type="scientific">Dacryopinax primogenitus (strain DJM 731)</name>
    <name type="common">Brown rot fungus</name>
    <dbReference type="NCBI Taxonomy" id="1858805"/>
    <lineage>
        <taxon>Eukaryota</taxon>
        <taxon>Fungi</taxon>
        <taxon>Dikarya</taxon>
        <taxon>Basidiomycota</taxon>
        <taxon>Agaricomycotina</taxon>
        <taxon>Dacrymycetes</taxon>
        <taxon>Dacrymycetales</taxon>
        <taxon>Dacrymycetaceae</taxon>
        <taxon>Dacryopinax</taxon>
    </lineage>
</organism>
<dbReference type="GeneID" id="63690324"/>
<evidence type="ECO:0000313" key="2">
    <source>
        <dbReference type="Proteomes" id="UP000030653"/>
    </source>
</evidence>
<evidence type="ECO:0008006" key="3">
    <source>
        <dbReference type="Google" id="ProtNLM"/>
    </source>
</evidence>
<dbReference type="OrthoDB" id="3158924at2759"/>
<sequence length="50" mass="5824">KLEFHFVWSNGDQSWESAQKADRLTQLDEYLELHGVTTPEDLPKQVALRP</sequence>
<keyword evidence="2" id="KW-1185">Reference proteome</keyword>
<dbReference type="AlphaFoldDB" id="M5FSC3"/>
<dbReference type="HOGENOM" id="CLU_3129711_0_0_1"/>
<dbReference type="RefSeq" id="XP_040627198.1">
    <property type="nucleotide sequence ID" value="XM_040775262.1"/>
</dbReference>
<proteinExistence type="predicted"/>
<name>M5FSC3_DACPD</name>